<reference evidence="3" key="1">
    <citation type="journal article" date="2019" name="Int. J. Syst. Evol. Microbiol.">
        <title>The Global Catalogue of Microorganisms (GCM) 10K type strain sequencing project: providing services to taxonomists for standard genome sequencing and annotation.</title>
        <authorList>
            <consortium name="The Broad Institute Genomics Platform"/>
            <consortium name="The Broad Institute Genome Sequencing Center for Infectious Disease"/>
            <person name="Wu L."/>
            <person name="Ma J."/>
        </authorList>
    </citation>
    <scope>NUCLEOTIDE SEQUENCE [LARGE SCALE GENOMIC DNA]</scope>
    <source>
        <strain evidence="3">JCM 13002</strain>
    </source>
</reference>
<name>A0ABP4EAZ2_9ACTN</name>
<evidence type="ECO:0000313" key="2">
    <source>
        <dbReference type="EMBL" id="GAA1096819.1"/>
    </source>
</evidence>
<dbReference type="RefSeq" id="WP_344625439.1">
    <property type="nucleotide sequence ID" value="NZ_BAAALD010000044.1"/>
</dbReference>
<keyword evidence="3" id="KW-1185">Reference proteome</keyword>
<evidence type="ECO:0000313" key="3">
    <source>
        <dbReference type="Proteomes" id="UP001499987"/>
    </source>
</evidence>
<gene>
    <name evidence="2" type="ORF">GCM10009663_44860</name>
</gene>
<dbReference type="EMBL" id="BAAALD010000044">
    <property type="protein sequence ID" value="GAA1096819.1"/>
    <property type="molecule type" value="Genomic_DNA"/>
</dbReference>
<evidence type="ECO:0000256" key="1">
    <source>
        <dbReference type="SAM" id="MobiDB-lite"/>
    </source>
</evidence>
<feature type="region of interest" description="Disordered" evidence="1">
    <location>
        <begin position="1"/>
        <end position="20"/>
    </location>
</feature>
<sequence>MPRTAARTRPPRPTALRLGREGYGVGDDTLWFDDVAPGPSPIAC</sequence>
<protein>
    <submittedName>
        <fullName evidence="2">Uncharacterized protein</fullName>
    </submittedName>
</protein>
<proteinExistence type="predicted"/>
<accession>A0ABP4EAZ2</accession>
<comment type="caution">
    <text evidence="2">The sequence shown here is derived from an EMBL/GenBank/DDBJ whole genome shotgun (WGS) entry which is preliminary data.</text>
</comment>
<dbReference type="Proteomes" id="UP001499987">
    <property type="component" value="Unassembled WGS sequence"/>
</dbReference>
<organism evidence="2 3">
    <name type="scientific">Kitasatospora arboriphila</name>
    <dbReference type="NCBI Taxonomy" id="258052"/>
    <lineage>
        <taxon>Bacteria</taxon>
        <taxon>Bacillati</taxon>
        <taxon>Actinomycetota</taxon>
        <taxon>Actinomycetes</taxon>
        <taxon>Kitasatosporales</taxon>
        <taxon>Streptomycetaceae</taxon>
        <taxon>Kitasatospora</taxon>
    </lineage>
</organism>